<evidence type="ECO:0000313" key="2">
    <source>
        <dbReference type="EMBL" id="GAG94296.1"/>
    </source>
</evidence>
<dbReference type="Gene3D" id="3.40.50.2000">
    <property type="entry name" value="Glycogen Phosphorylase B"/>
    <property type="match status" value="1"/>
</dbReference>
<feature type="domain" description="Glycosyltransferase subfamily 4-like N-terminal" evidence="1">
    <location>
        <begin position="23"/>
        <end position="109"/>
    </location>
</feature>
<dbReference type="Pfam" id="PF13439">
    <property type="entry name" value="Glyco_transf_4"/>
    <property type="match status" value="1"/>
</dbReference>
<dbReference type="SUPFAM" id="SSF53756">
    <property type="entry name" value="UDP-Glycosyltransferase/glycogen phosphorylase"/>
    <property type="match status" value="1"/>
</dbReference>
<dbReference type="AlphaFoldDB" id="X1DCZ1"/>
<comment type="caution">
    <text evidence="2">The sequence shown here is derived from an EMBL/GenBank/DDBJ whole genome shotgun (WGS) entry which is preliminary data.</text>
</comment>
<gene>
    <name evidence="2" type="ORF">S01H4_42864</name>
</gene>
<organism evidence="2">
    <name type="scientific">marine sediment metagenome</name>
    <dbReference type="NCBI Taxonomy" id="412755"/>
    <lineage>
        <taxon>unclassified sequences</taxon>
        <taxon>metagenomes</taxon>
        <taxon>ecological metagenomes</taxon>
    </lineage>
</organism>
<evidence type="ECO:0000259" key="1">
    <source>
        <dbReference type="Pfam" id="PF13439"/>
    </source>
</evidence>
<reference evidence="2" key="1">
    <citation type="journal article" date="2014" name="Front. Microbiol.">
        <title>High frequency of phylogenetically diverse reductive dehalogenase-homologous genes in deep subseafloor sedimentary metagenomes.</title>
        <authorList>
            <person name="Kawai M."/>
            <person name="Futagami T."/>
            <person name="Toyoda A."/>
            <person name="Takaki Y."/>
            <person name="Nishi S."/>
            <person name="Hori S."/>
            <person name="Arai W."/>
            <person name="Tsubouchi T."/>
            <person name="Morono Y."/>
            <person name="Uchiyama I."/>
            <person name="Ito T."/>
            <person name="Fujiyama A."/>
            <person name="Inagaki F."/>
            <person name="Takami H."/>
        </authorList>
    </citation>
    <scope>NUCLEOTIDE SEQUENCE</scope>
    <source>
        <strain evidence="2">Expedition CK06-06</strain>
    </source>
</reference>
<name>X1DCZ1_9ZZZZ</name>
<protein>
    <recommendedName>
        <fullName evidence="1">Glycosyltransferase subfamily 4-like N-terminal domain-containing protein</fullName>
    </recommendedName>
</protein>
<dbReference type="EMBL" id="BART01023585">
    <property type="protein sequence ID" value="GAG94296.1"/>
    <property type="molecule type" value="Genomic_DNA"/>
</dbReference>
<sequence>MNILRVCYEYPPPWDGLTPGPFEISLAQIEKGHKIIFLAGGSSNDPEIKKDGIEVIRIGKSLPTYFFGPFLSVDIKLTYHIEKILRDEKIDVIHFHGSTALWFNALRLLG</sequence>
<feature type="non-terminal residue" evidence="2">
    <location>
        <position position="110"/>
    </location>
</feature>
<accession>X1DCZ1</accession>
<proteinExistence type="predicted"/>
<dbReference type="InterPro" id="IPR028098">
    <property type="entry name" value="Glyco_trans_4-like_N"/>
</dbReference>